<evidence type="ECO:0008006" key="6">
    <source>
        <dbReference type="Google" id="ProtNLM"/>
    </source>
</evidence>
<name>A0A1I6L070_9SPHN</name>
<dbReference type="Pfam" id="PF07290">
    <property type="entry name" value="YqiJ_OB"/>
    <property type="match status" value="1"/>
</dbReference>
<protein>
    <recommendedName>
        <fullName evidence="6">Membrane protein implicated in regulation of membrane protease activity</fullName>
    </recommendedName>
</protein>
<dbReference type="Pfam" id="PF21001">
    <property type="entry name" value="YqiJ_N"/>
    <property type="match status" value="1"/>
</dbReference>
<keyword evidence="5" id="KW-1185">Reference proteome</keyword>
<feature type="transmembrane region" description="Helical" evidence="1">
    <location>
        <begin position="83"/>
        <end position="104"/>
    </location>
</feature>
<gene>
    <name evidence="4" type="ORF">SAMN05192580_2090</name>
</gene>
<keyword evidence="1" id="KW-0812">Transmembrane</keyword>
<evidence type="ECO:0000313" key="4">
    <source>
        <dbReference type="EMBL" id="SFR96893.1"/>
    </source>
</evidence>
<feature type="domain" description="Inner membrane protein YqiJ OB-fold" evidence="2">
    <location>
        <begin position="131"/>
        <end position="193"/>
    </location>
</feature>
<dbReference type="Proteomes" id="UP000198824">
    <property type="component" value="Unassembled WGS sequence"/>
</dbReference>
<keyword evidence="1" id="KW-1133">Transmembrane helix</keyword>
<feature type="transmembrane region" description="Helical" evidence="1">
    <location>
        <begin position="52"/>
        <end position="76"/>
    </location>
</feature>
<sequence>MLGVLFAPEVIAFTAALMLMLLIGIVEAVGLGASGLDVDLGLHVDHDGPLGWLGVGRVPFIVLLIAFLACFGVIGLAGQQTIAAMYGMMLPASFGIPAALMLALPATALSARGLARILPHDETTAFPVEALAGLSGTILVGRAERGSPARARVIDPHGQAHNVMVEPDAPATVLNEGEIVLLVRRENGIFRAIPHNPAPFSNWIDR</sequence>
<evidence type="ECO:0000259" key="2">
    <source>
        <dbReference type="Pfam" id="PF07290"/>
    </source>
</evidence>
<dbReference type="OrthoDB" id="7207054at2"/>
<keyword evidence="1" id="KW-0472">Membrane</keyword>
<evidence type="ECO:0000313" key="5">
    <source>
        <dbReference type="Proteomes" id="UP000198824"/>
    </source>
</evidence>
<dbReference type="AlphaFoldDB" id="A0A1I6L070"/>
<accession>A0A1I6L070</accession>
<dbReference type="STRING" id="1166337.SAMN05192580_2090"/>
<dbReference type="InterPro" id="IPR048376">
    <property type="entry name" value="YqiJ_N"/>
</dbReference>
<evidence type="ECO:0000256" key="1">
    <source>
        <dbReference type="SAM" id="Phobius"/>
    </source>
</evidence>
<reference evidence="4 5" key="1">
    <citation type="submission" date="2016-10" db="EMBL/GenBank/DDBJ databases">
        <authorList>
            <person name="de Groot N.N."/>
        </authorList>
    </citation>
    <scope>NUCLEOTIDE SEQUENCE [LARGE SCALE GENOMIC DNA]</scope>
    <source>
        <strain evidence="4 5">S5-249</strain>
    </source>
</reference>
<proteinExistence type="predicted"/>
<evidence type="ECO:0000259" key="3">
    <source>
        <dbReference type="Pfam" id="PF21001"/>
    </source>
</evidence>
<dbReference type="EMBL" id="FOZG01000002">
    <property type="protein sequence ID" value="SFR96893.1"/>
    <property type="molecule type" value="Genomic_DNA"/>
</dbReference>
<dbReference type="RefSeq" id="WP_093314323.1">
    <property type="nucleotide sequence ID" value="NZ_FOZG01000002.1"/>
</dbReference>
<organism evidence="4 5">
    <name type="scientific">Sphingomonas jatrophae</name>
    <dbReference type="NCBI Taxonomy" id="1166337"/>
    <lineage>
        <taxon>Bacteria</taxon>
        <taxon>Pseudomonadati</taxon>
        <taxon>Pseudomonadota</taxon>
        <taxon>Alphaproteobacteria</taxon>
        <taxon>Sphingomonadales</taxon>
        <taxon>Sphingomonadaceae</taxon>
        <taxon>Sphingomonas</taxon>
    </lineage>
</organism>
<feature type="domain" description="Inner membrane protein YqiJ N-terminal" evidence="3">
    <location>
        <begin position="11"/>
        <end position="107"/>
    </location>
</feature>
<dbReference type="InterPro" id="IPR010840">
    <property type="entry name" value="YqiJ_OB"/>
</dbReference>